<dbReference type="AlphaFoldDB" id="A0A1G4V3T4"/>
<feature type="active site" evidence="5">
    <location>
        <position position="15"/>
    </location>
</feature>
<dbReference type="SUPFAM" id="SSF52788">
    <property type="entry name" value="Phosphotyrosine protein phosphatases I"/>
    <property type="match status" value="1"/>
</dbReference>
<reference evidence="7 8" key="1">
    <citation type="submission" date="2016-10" db="EMBL/GenBank/DDBJ databases">
        <authorList>
            <person name="de Groot N.N."/>
        </authorList>
    </citation>
    <scope>NUCLEOTIDE SEQUENCE [LARGE SCALE GENOMIC DNA]</scope>
    <source>
        <strain evidence="7 8">CGMCC 1.3801</strain>
    </source>
</reference>
<feature type="active site" description="Nucleophile" evidence="5">
    <location>
        <position position="9"/>
    </location>
</feature>
<dbReference type="EMBL" id="FMTY01000001">
    <property type="protein sequence ID" value="SCX00769.1"/>
    <property type="molecule type" value="Genomic_DNA"/>
</dbReference>
<evidence type="ECO:0000259" key="6">
    <source>
        <dbReference type="SMART" id="SM00226"/>
    </source>
</evidence>
<dbReference type="Gene3D" id="3.40.50.2300">
    <property type="match status" value="1"/>
</dbReference>
<sequence>MPVKILMVCLGNICRSPLAEGILQSKLPREQFFIDSAGTGGWHVGQEPDNRSIQTAKKRGLDITHQRGRQIHPTDFDTFDYIYVMDISNYKNVIALAPSEEAKSKVQMILNELFPNENVDVPDPYYGGQNGFEQVFDMLDDACQIIAEKLKAKHS</sequence>
<proteinExistence type="inferred from homology"/>
<dbReference type="PANTHER" id="PTHR11717:SF7">
    <property type="entry name" value="LOW MOLECULAR WEIGHT PHOSPHOTYROSINE PROTEIN PHOSPHATASE"/>
    <property type="match status" value="1"/>
</dbReference>
<keyword evidence="3" id="KW-0378">Hydrolase</keyword>
<feature type="domain" description="Phosphotyrosine protein phosphatase I" evidence="6">
    <location>
        <begin position="3"/>
        <end position="149"/>
    </location>
</feature>
<dbReference type="GO" id="GO:0004725">
    <property type="term" value="F:protein tyrosine phosphatase activity"/>
    <property type="evidence" value="ECO:0007669"/>
    <property type="project" value="UniProtKB-EC"/>
</dbReference>
<evidence type="ECO:0000256" key="2">
    <source>
        <dbReference type="ARBA" id="ARBA00013064"/>
    </source>
</evidence>
<protein>
    <recommendedName>
        <fullName evidence="2">protein-tyrosine-phosphatase</fullName>
        <ecNumber evidence="2">3.1.3.48</ecNumber>
    </recommendedName>
</protein>
<dbReference type="PRINTS" id="PR00719">
    <property type="entry name" value="LMWPTPASE"/>
</dbReference>
<dbReference type="InterPro" id="IPR023485">
    <property type="entry name" value="Ptyr_pPase"/>
</dbReference>
<dbReference type="InterPro" id="IPR050438">
    <property type="entry name" value="LMW_PTPase"/>
</dbReference>
<evidence type="ECO:0000256" key="5">
    <source>
        <dbReference type="PIRSR" id="PIRSR617867-1"/>
    </source>
</evidence>
<name>A0A1G4V3T4_9FLAO</name>
<dbReference type="Proteomes" id="UP000182124">
    <property type="component" value="Unassembled WGS sequence"/>
</dbReference>
<dbReference type="EC" id="3.1.3.48" evidence="2"/>
<dbReference type="CDD" id="cd16343">
    <property type="entry name" value="LMWPTP"/>
    <property type="match status" value="1"/>
</dbReference>
<evidence type="ECO:0000313" key="7">
    <source>
        <dbReference type="EMBL" id="SCX00769.1"/>
    </source>
</evidence>
<accession>A0A1G4V3T4</accession>
<comment type="similarity">
    <text evidence="1">Belongs to the low molecular weight phosphotyrosine protein phosphatase family.</text>
</comment>
<gene>
    <name evidence="7" type="ORF">SAMN02927925_00214</name>
</gene>
<dbReference type="RefSeq" id="WP_035653831.1">
    <property type="nucleotide sequence ID" value="NZ_CBCSBQ010000011.1"/>
</dbReference>
<dbReference type="InterPro" id="IPR036196">
    <property type="entry name" value="Ptyr_pPase_sf"/>
</dbReference>
<feature type="active site" description="Proton donor" evidence="5">
    <location>
        <position position="123"/>
    </location>
</feature>
<evidence type="ECO:0000256" key="1">
    <source>
        <dbReference type="ARBA" id="ARBA00011063"/>
    </source>
</evidence>
<organism evidence="7 8">
    <name type="scientific">Flavobacterium saliperosum</name>
    <dbReference type="NCBI Taxonomy" id="329186"/>
    <lineage>
        <taxon>Bacteria</taxon>
        <taxon>Pseudomonadati</taxon>
        <taxon>Bacteroidota</taxon>
        <taxon>Flavobacteriia</taxon>
        <taxon>Flavobacteriales</taxon>
        <taxon>Flavobacteriaceae</taxon>
        <taxon>Flavobacterium</taxon>
    </lineage>
</organism>
<dbReference type="STRING" id="329186.SAMN02927925_00214"/>
<dbReference type="eggNOG" id="COG0394">
    <property type="taxonomic scope" value="Bacteria"/>
</dbReference>
<evidence type="ECO:0000256" key="4">
    <source>
        <dbReference type="ARBA" id="ARBA00022912"/>
    </source>
</evidence>
<dbReference type="Pfam" id="PF01451">
    <property type="entry name" value="LMWPc"/>
    <property type="match status" value="1"/>
</dbReference>
<evidence type="ECO:0000256" key="3">
    <source>
        <dbReference type="ARBA" id="ARBA00022801"/>
    </source>
</evidence>
<dbReference type="SMART" id="SM00226">
    <property type="entry name" value="LMWPc"/>
    <property type="match status" value="1"/>
</dbReference>
<dbReference type="PANTHER" id="PTHR11717">
    <property type="entry name" value="LOW MOLECULAR WEIGHT PROTEIN TYROSINE PHOSPHATASE"/>
    <property type="match status" value="1"/>
</dbReference>
<evidence type="ECO:0000313" key="8">
    <source>
        <dbReference type="Proteomes" id="UP000182124"/>
    </source>
</evidence>
<dbReference type="InterPro" id="IPR017867">
    <property type="entry name" value="Tyr_phospatase_low_mol_wt"/>
</dbReference>
<keyword evidence="4" id="KW-0904">Protein phosphatase</keyword>